<organism evidence="2 3">
    <name type="scientific">Ktedonobacter racemifer DSM 44963</name>
    <dbReference type="NCBI Taxonomy" id="485913"/>
    <lineage>
        <taxon>Bacteria</taxon>
        <taxon>Bacillati</taxon>
        <taxon>Chloroflexota</taxon>
        <taxon>Ktedonobacteria</taxon>
        <taxon>Ktedonobacterales</taxon>
        <taxon>Ktedonobacteraceae</taxon>
        <taxon>Ktedonobacter</taxon>
    </lineage>
</organism>
<evidence type="ECO:0000313" key="3">
    <source>
        <dbReference type="Proteomes" id="UP000004508"/>
    </source>
</evidence>
<dbReference type="EMBL" id="ADVG01000003">
    <property type="protein sequence ID" value="EFH83104.1"/>
    <property type="molecule type" value="Genomic_DNA"/>
</dbReference>
<evidence type="ECO:0000313" key="2">
    <source>
        <dbReference type="EMBL" id="EFH83104.1"/>
    </source>
</evidence>
<proteinExistence type="predicted"/>
<dbReference type="InParanoid" id="D6TXQ7"/>
<sequence>MQYLARGLSYCPGNKQSAGKRLSGKATQGNTYLRALLGEAAWAAARTKGSYLSAFYQRLARRRGKKKALVALEHKLLIIIYHVLRTKKPYQDLGADYFDHLEKNRLERHHIRRLEQLGYTVTLTPKEAA</sequence>
<dbReference type="PANTHER" id="PTHR33055:SF15">
    <property type="entry name" value="TRANSPOSASE-RELATED"/>
    <property type="match status" value="1"/>
</dbReference>
<dbReference type="PANTHER" id="PTHR33055">
    <property type="entry name" value="TRANSPOSASE FOR INSERTION SEQUENCE ELEMENT IS1111A"/>
    <property type="match status" value="1"/>
</dbReference>
<dbReference type="GO" id="GO:0004803">
    <property type="term" value="F:transposase activity"/>
    <property type="evidence" value="ECO:0007669"/>
    <property type="project" value="InterPro"/>
</dbReference>
<dbReference type="Proteomes" id="UP000004508">
    <property type="component" value="Unassembled WGS sequence"/>
</dbReference>
<dbReference type="STRING" id="485913.Krac_4026"/>
<comment type="caution">
    <text evidence="2">The sequence shown here is derived from an EMBL/GenBank/DDBJ whole genome shotgun (WGS) entry which is preliminary data.</text>
</comment>
<dbReference type="GO" id="GO:0006313">
    <property type="term" value="P:DNA transposition"/>
    <property type="evidence" value="ECO:0007669"/>
    <property type="project" value="InterPro"/>
</dbReference>
<dbReference type="AlphaFoldDB" id="D6TXQ7"/>
<dbReference type="Pfam" id="PF02371">
    <property type="entry name" value="Transposase_20"/>
    <property type="match status" value="1"/>
</dbReference>
<evidence type="ECO:0000259" key="1">
    <source>
        <dbReference type="Pfam" id="PF02371"/>
    </source>
</evidence>
<keyword evidence="3" id="KW-1185">Reference proteome</keyword>
<protein>
    <submittedName>
        <fullName evidence="2">Transposase, IS116/is110/IS902 family, putative</fullName>
    </submittedName>
</protein>
<reference evidence="2 3" key="1">
    <citation type="journal article" date="2011" name="Stand. Genomic Sci.">
        <title>Non-contiguous finished genome sequence and contextual data of the filamentous soil bacterium Ktedonobacter racemifer type strain (SOSP1-21).</title>
        <authorList>
            <person name="Chang Y.J."/>
            <person name="Land M."/>
            <person name="Hauser L."/>
            <person name="Chertkov O."/>
            <person name="Del Rio T.G."/>
            <person name="Nolan M."/>
            <person name="Copeland A."/>
            <person name="Tice H."/>
            <person name="Cheng J.F."/>
            <person name="Lucas S."/>
            <person name="Han C."/>
            <person name="Goodwin L."/>
            <person name="Pitluck S."/>
            <person name="Ivanova N."/>
            <person name="Ovchinikova G."/>
            <person name="Pati A."/>
            <person name="Chen A."/>
            <person name="Palaniappan K."/>
            <person name="Mavromatis K."/>
            <person name="Liolios K."/>
            <person name="Brettin T."/>
            <person name="Fiebig A."/>
            <person name="Rohde M."/>
            <person name="Abt B."/>
            <person name="Goker M."/>
            <person name="Detter J.C."/>
            <person name="Woyke T."/>
            <person name="Bristow J."/>
            <person name="Eisen J.A."/>
            <person name="Markowitz V."/>
            <person name="Hugenholtz P."/>
            <person name="Kyrpides N.C."/>
            <person name="Klenk H.P."/>
            <person name="Lapidus A."/>
        </authorList>
    </citation>
    <scope>NUCLEOTIDE SEQUENCE [LARGE SCALE GENOMIC DNA]</scope>
    <source>
        <strain evidence="3">DSM 44963</strain>
    </source>
</reference>
<name>D6TXQ7_KTERA</name>
<dbReference type="eggNOG" id="COG3547">
    <property type="taxonomic scope" value="Bacteria"/>
</dbReference>
<accession>D6TXQ7</accession>
<feature type="domain" description="Transposase IS116/IS110/IS902 C-terminal" evidence="1">
    <location>
        <begin position="11"/>
        <end position="57"/>
    </location>
</feature>
<gene>
    <name evidence="2" type="ORF">Krac_4026</name>
</gene>
<dbReference type="InterPro" id="IPR003346">
    <property type="entry name" value="Transposase_20"/>
</dbReference>
<dbReference type="OrthoDB" id="9815354at2"/>
<dbReference type="InterPro" id="IPR047650">
    <property type="entry name" value="Transpos_IS110"/>
</dbReference>
<dbReference type="RefSeq" id="WP_007913556.1">
    <property type="nucleotide sequence ID" value="NZ_ADVG01000003.1"/>
</dbReference>
<dbReference type="GO" id="GO:0003677">
    <property type="term" value="F:DNA binding"/>
    <property type="evidence" value="ECO:0007669"/>
    <property type="project" value="InterPro"/>
</dbReference>